<reference evidence="2 3" key="1">
    <citation type="submission" date="2019-03" db="EMBL/GenBank/DDBJ databases">
        <title>First draft genome of Liparis tanakae, snailfish: a comprehensive survey of snailfish specific genes.</title>
        <authorList>
            <person name="Kim W."/>
            <person name="Song I."/>
            <person name="Jeong J.-H."/>
            <person name="Kim D."/>
            <person name="Kim S."/>
            <person name="Ryu S."/>
            <person name="Song J.Y."/>
            <person name="Lee S.K."/>
        </authorList>
    </citation>
    <scope>NUCLEOTIDE SEQUENCE [LARGE SCALE GENOMIC DNA]</scope>
    <source>
        <tissue evidence="2">Muscle</tissue>
    </source>
</reference>
<evidence type="ECO:0000256" key="1">
    <source>
        <dbReference type="SAM" id="MobiDB-lite"/>
    </source>
</evidence>
<protein>
    <submittedName>
        <fullName evidence="2">Uncharacterized protein</fullName>
    </submittedName>
</protein>
<proteinExistence type="predicted"/>
<name>A0A4Z2IR33_9TELE</name>
<dbReference type="EMBL" id="SRLO01000055">
    <property type="protein sequence ID" value="TNN80385.1"/>
    <property type="molecule type" value="Genomic_DNA"/>
</dbReference>
<dbReference type="Proteomes" id="UP000314294">
    <property type="component" value="Unassembled WGS sequence"/>
</dbReference>
<feature type="compositionally biased region" description="Basic and acidic residues" evidence="1">
    <location>
        <begin position="42"/>
        <end position="82"/>
    </location>
</feature>
<comment type="caution">
    <text evidence="2">The sequence shown here is derived from an EMBL/GenBank/DDBJ whole genome shotgun (WGS) entry which is preliminary data.</text>
</comment>
<feature type="region of interest" description="Disordered" evidence="1">
    <location>
        <begin position="22"/>
        <end position="82"/>
    </location>
</feature>
<organism evidence="2 3">
    <name type="scientific">Liparis tanakae</name>
    <name type="common">Tanaka's snailfish</name>
    <dbReference type="NCBI Taxonomy" id="230148"/>
    <lineage>
        <taxon>Eukaryota</taxon>
        <taxon>Metazoa</taxon>
        <taxon>Chordata</taxon>
        <taxon>Craniata</taxon>
        <taxon>Vertebrata</taxon>
        <taxon>Euteleostomi</taxon>
        <taxon>Actinopterygii</taxon>
        <taxon>Neopterygii</taxon>
        <taxon>Teleostei</taxon>
        <taxon>Neoteleostei</taxon>
        <taxon>Acanthomorphata</taxon>
        <taxon>Eupercaria</taxon>
        <taxon>Perciformes</taxon>
        <taxon>Cottioidei</taxon>
        <taxon>Cottales</taxon>
        <taxon>Liparidae</taxon>
        <taxon>Liparis</taxon>
    </lineage>
</organism>
<keyword evidence="3" id="KW-1185">Reference proteome</keyword>
<evidence type="ECO:0000313" key="2">
    <source>
        <dbReference type="EMBL" id="TNN80385.1"/>
    </source>
</evidence>
<accession>A0A4Z2IR33</accession>
<evidence type="ECO:0000313" key="3">
    <source>
        <dbReference type="Proteomes" id="UP000314294"/>
    </source>
</evidence>
<sequence length="116" mass="13424">MKEAGCVTVQMQFKHTLGLQDFMNRTENQEQRRARKRGRGKRGNEIVARERTGEGRDDNLRGKTKVETERRSRREGANGLRETHAELEHHIVNLKPQLLTSPWKLLSRGATCFLKS</sequence>
<gene>
    <name evidence="2" type="ORF">EYF80_009409</name>
</gene>
<dbReference type="AlphaFoldDB" id="A0A4Z2IR33"/>